<evidence type="ECO:0000256" key="3">
    <source>
        <dbReference type="ARBA" id="ARBA00022801"/>
    </source>
</evidence>
<keyword evidence="3 6" id="KW-0378">Hydrolase</keyword>
<dbReference type="AlphaFoldDB" id="A0A1Y6BYH4"/>
<gene>
    <name evidence="6" type="ORF">SAMN05428998_11258</name>
</gene>
<reference evidence="6 7" key="1">
    <citation type="submission" date="2017-04" db="EMBL/GenBank/DDBJ databases">
        <authorList>
            <person name="Afonso C.L."/>
            <person name="Miller P.J."/>
            <person name="Scott M.A."/>
            <person name="Spackman E."/>
            <person name="Goraichik I."/>
            <person name="Dimitrov K.M."/>
            <person name="Suarez D.L."/>
            <person name="Swayne D.E."/>
        </authorList>
    </citation>
    <scope>NUCLEOTIDE SEQUENCE [LARGE SCALE GENOMIC DNA]</scope>
    <source>
        <strain evidence="6 7">USBA 355</strain>
    </source>
</reference>
<protein>
    <submittedName>
        <fullName evidence="6">Creatinine amidohydrolase</fullName>
    </submittedName>
</protein>
<keyword evidence="7" id="KW-1185">Reference proteome</keyword>
<dbReference type="GO" id="GO:0006602">
    <property type="term" value="P:creatinine catabolic process"/>
    <property type="evidence" value="ECO:0007669"/>
    <property type="project" value="InterPro"/>
</dbReference>
<dbReference type="Proteomes" id="UP000192917">
    <property type="component" value="Unassembled WGS sequence"/>
</dbReference>
<comment type="similarity">
    <text evidence="5">Belongs to the creatininase superfamily.</text>
</comment>
<sequence>MRDTVMMSEMSWSEYDRRLKDGALLLLPCGTIEQHAHHLPLGVDKLLPTRVCQEVAGRLGAIVADPIVYGCKSQPKMGGGQDFVGTTSLDGATYFNVVRDVLREFMRHGARRIIVVNGHYENMMFIMEGIDLALREARYDDIRDVTVMRLEYWDYIRDATLATVFPEGFPGMALEHAAVIETSLMLHFFPDLVDLSRMPEDEAPAAFPAYEIFPSGKRWVPPSGSLSPARGASAENGRLIADDSVSGIVRDIAAEFAVAPR</sequence>
<evidence type="ECO:0000313" key="7">
    <source>
        <dbReference type="Proteomes" id="UP000192917"/>
    </source>
</evidence>
<keyword evidence="4" id="KW-0862">Zinc</keyword>
<evidence type="ECO:0000313" key="6">
    <source>
        <dbReference type="EMBL" id="SMF36166.1"/>
    </source>
</evidence>
<dbReference type="GO" id="GO:0006601">
    <property type="term" value="P:creatine biosynthetic process"/>
    <property type="evidence" value="ECO:0007669"/>
    <property type="project" value="InterPro"/>
</dbReference>
<dbReference type="InterPro" id="IPR003785">
    <property type="entry name" value="Creatininase/forma_Hydrolase"/>
</dbReference>
<dbReference type="STRING" id="560819.SAMN05428998_11258"/>
<dbReference type="Pfam" id="PF02633">
    <property type="entry name" value="Creatininase"/>
    <property type="match status" value="1"/>
</dbReference>
<dbReference type="Gene3D" id="3.40.50.10310">
    <property type="entry name" value="Creatininase"/>
    <property type="match status" value="1"/>
</dbReference>
<evidence type="ECO:0000256" key="5">
    <source>
        <dbReference type="ARBA" id="ARBA00024029"/>
    </source>
</evidence>
<proteinExistence type="inferred from homology"/>
<dbReference type="GO" id="GO:0047789">
    <property type="term" value="F:creatininase activity"/>
    <property type="evidence" value="ECO:0007669"/>
    <property type="project" value="InterPro"/>
</dbReference>
<dbReference type="SUPFAM" id="SSF102215">
    <property type="entry name" value="Creatininase"/>
    <property type="match status" value="1"/>
</dbReference>
<dbReference type="PANTHER" id="PTHR35005">
    <property type="entry name" value="3-DEHYDRO-SCYLLO-INOSOSE HYDROLASE"/>
    <property type="match status" value="1"/>
</dbReference>
<dbReference type="GO" id="GO:0046872">
    <property type="term" value="F:metal ion binding"/>
    <property type="evidence" value="ECO:0007669"/>
    <property type="project" value="UniProtKB-KW"/>
</dbReference>
<keyword evidence="2" id="KW-0479">Metal-binding</keyword>
<dbReference type="GO" id="GO:0016811">
    <property type="term" value="F:hydrolase activity, acting on carbon-nitrogen (but not peptide) bonds, in linear amides"/>
    <property type="evidence" value="ECO:0007669"/>
    <property type="project" value="TreeGrafter"/>
</dbReference>
<dbReference type="RefSeq" id="WP_200808529.1">
    <property type="nucleotide sequence ID" value="NZ_FWZX01000012.1"/>
</dbReference>
<dbReference type="InterPro" id="IPR024087">
    <property type="entry name" value="Creatininase-like_sf"/>
</dbReference>
<evidence type="ECO:0000256" key="4">
    <source>
        <dbReference type="ARBA" id="ARBA00022833"/>
    </source>
</evidence>
<organism evidence="6 7">
    <name type="scientific">Tistlia consotensis USBA 355</name>
    <dbReference type="NCBI Taxonomy" id="560819"/>
    <lineage>
        <taxon>Bacteria</taxon>
        <taxon>Pseudomonadati</taxon>
        <taxon>Pseudomonadota</taxon>
        <taxon>Alphaproteobacteria</taxon>
        <taxon>Rhodospirillales</taxon>
        <taxon>Rhodovibrionaceae</taxon>
        <taxon>Tistlia</taxon>
    </lineage>
</organism>
<dbReference type="PANTHER" id="PTHR35005:SF1">
    <property type="entry name" value="2-AMINO-5-FORMYLAMINO-6-RIBOSYLAMINOPYRIMIDIN-4(3H)-ONE 5'-MONOPHOSPHATE DEFORMYLASE"/>
    <property type="match status" value="1"/>
</dbReference>
<evidence type="ECO:0000256" key="2">
    <source>
        <dbReference type="ARBA" id="ARBA00022723"/>
    </source>
</evidence>
<dbReference type="GO" id="GO:0009231">
    <property type="term" value="P:riboflavin biosynthetic process"/>
    <property type="evidence" value="ECO:0007669"/>
    <property type="project" value="TreeGrafter"/>
</dbReference>
<accession>A0A1Y6BYH4</accession>
<dbReference type="InterPro" id="IPR031034">
    <property type="entry name" value="Creatininase"/>
</dbReference>
<comment type="cofactor">
    <cofactor evidence="1">
        <name>Zn(2+)</name>
        <dbReference type="ChEBI" id="CHEBI:29105"/>
    </cofactor>
</comment>
<name>A0A1Y6BYH4_9PROT</name>
<evidence type="ECO:0000256" key="1">
    <source>
        <dbReference type="ARBA" id="ARBA00001947"/>
    </source>
</evidence>
<dbReference type="NCBIfam" id="TIGR04448">
    <property type="entry name" value="creatininase"/>
    <property type="match status" value="1"/>
</dbReference>
<dbReference type="EMBL" id="FWZX01000012">
    <property type="protein sequence ID" value="SMF36166.1"/>
    <property type="molecule type" value="Genomic_DNA"/>
</dbReference>